<comment type="caution">
    <text evidence="1">The sequence shown here is derived from an EMBL/GenBank/DDBJ whole genome shotgun (WGS) entry which is preliminary data.</text>
</comment>
<evidence type="ECO:0000313" key="2">
    <source>
        <dbReference type="Proteomes" id="UP000194464"/>
    </source>
</evidence>
<dbReference type="Proteomes" id="UP000194464">
    <property type="component" value="Unassembled WGS sequence"/>
</dbReference>
<evidence type="ECO:0008006" key="3">
    <source>
        <dbReference type="Google" id="ProtNLM"/>
    </source>
</evidence>
<dbReference type="RefSeq" id="WP_165766950.1">
    <property type="nucleotide sequence ID" value="NZ_FXWJ01000001.1"/>
</dbReference>
<dbReference type="EMBL" id="FXWJ01000001">
    <property type="protein sequence ID" value="SMQ58242.1"/>
    <property type="molecule type" value="Genomic_DNA"/>
</dbReference>
<keyword evidence="2" id="KW-1185">Reference proteome</keyword>
<reference evidence="1 2" key="1">
    <citation type="submission" date="2017-04" db="EMBL/GenBank/DDBJ databases">
        <authorList>
            <person name="Varghese N."/>
            <person name="Submissions S."/>
        </authorList>
    </citation>
    <scope>NUCLEOTIDE SEQUENCE [LARGE SCALE GENOMIC DNA]</scope>
    <source>
        <strain evidence="1 2">VKM Ac-1784</strain>
    </source>
</reference>
<evidence type="ECO:0000313" key="1">
    <source>
        <dbReference type="EMBL" id="SMQ58242.1"/>
    </source>
</evidence>
<protein>
    <recommendedName>
        <fullName evidence="3">TnsA endonuclease N-terminal domain-containing protein</fullName>
    </recommendedName>
</protein>
<gene>
    <name evidence="1" type="ORF">SAMN06295909_0128</name>
</gene>
<proteinExistence type="predicted"/>
<organism evidence="1 2">
    <name type="scientific">Plantibacter elymi</name>
    <name type="common">nom. nud.</name>
    <dbReference type="NCBI Taxonomy" id="199708"/>
    <lineage>
        <taxon>Bacteria</taxon>
        <taxon>Bacillati</taxon>
        <taxon>Actinomycetota</taxon>
        <taxon>Actinomycetes</taxon>
        <taxon>Micrococcales</taxon>
        <taxon>Microbacteriaceae</taxon>
        <taxon>Plantibacter</taxon>
    </lineage>
</organism>
<accession>A0ABY1R7H1</accession>
<sequence length="302" mass="33376">MTPADTWESAVARGPAGGAMPAYLRAVLDVRDNRTRVLNGTRVRISRPVRASRRLTLPARRPGDEEPRVLLSRDGSQGYERKLSQLGVEELINSHPMRTFSRRNAQSNKPVAQFSRTTNDLVGCESQHERRFVLLADFLTSAVHIAAQPFTIDFPTGSELTSHTPDFAVIGALGAIVVIDVKWPTRALDAVAVRRHEIVRNALNSAGIAHFVWTGVASVVTENLANFAAARVPDGMMLDLAPKLLSTHQPSTRVHVLLERASHLHGIDPNVGLVVVRRMLWDQQFTVDLNVRFSPDSELDRP</sequence>
<name>A0ABY1R7H1_9MICO</name>